<evidence type="ECO:0000313" key="11">
    <source>
        <dbReference type="Proteomes" id="UP000184088"/>
    </source>
</evidence>
<evidence type="ECO:0000256" key="7">
    <source>
        <dbReference type="ARBA" id="ARBA00034125"/>
    </source>
</evidence>
<name>A0A1M4TZL8_9THEO</name>
<comment type="similarity">
    <text evidence="7">Belongs to the ThrE exporter (TC 2.A.79) family.</text>
</comment>
<dbReference type="GO" id="GO:0005886">
    <property type="term" value="C:plasma membrane"/>
    <property type="evidence" value="ECO:0007669"/>
    <property type="project" value="UniProtKB-SubCell"/>
</dbReference>
<dbReference type="OrthoDB" id="9810047at2"/>
<gene>
    <name evidence="10" type="ORF">SAMN02746089_00339</name>
</gene>
<dbReference type="EMBL" id="FQVH01000002">
    <property type="protein sequence ID" value="SHE49898.1"/>
    <property type="molecule type" value="Genomic_DNA"/>
</dbReference>
<dbReference type="RefSeq" id="WP_073341364.1">
    <property type="nucleotide sequence ID" value="NZ_FQVH01000002.1"/>
</dbReference>
<comment type="subcellular location">
    <subcellularLocation>
        <location evidence="1">Cell membrane</location>
        <topology evidence="1">Multi-pass membrane protein</topology>
    </subcellularLocation>
</comment>
<evidence type="ECO:0000256" key="5">
    <source>
        <dbReference type="ARBA" id="ARBA00022989"/>
    </source>
</evidence>
<reference evidence="10 11" key="1">
    <citation type="submission" date="2016-11" db="EMBL/GenBank/DDBJ databases">
        <authorList>
            <person name="Jaros S."/>
            <person name="Januszkiewicz K."/>
            <person name="Wedrychowicz H."/>
        </authorList>
    </citation>
    <scope>NUCLEOTIDE SEQUENCE [LARGE SCALE GENOMIC DNA]</scope>
    <source>
        <strain evidence="10 11">DSM 17918</strain>
    </source>
</reference>
<evidence type="ECO:0000259" key="9">
    <source>
        <dbReference type="Pfam" id="PF12821"/>
    </source>
</evidence>
<keyword evidence="2" id="KW-1003">Cell membrane</keyword>
<evidence type="ECO:0000256" key="1">
    <source>
        <dbReference type="ARBA" id="ARBA00004651"/>
    </source>
</evidence>
<proteinExistence type="inferred from homology"/>
<dbReference type="PANTHER" id="PTHR34390:SF1">
    <property type="entry name" value="SUCCINATE TRANSPORTER SUBUNIT YJJB-RELATED"/>
    <property type="match status" value="1"/>
</dbReference>
<keyword evidence="11" id="KW-1185">Reference proteome</keyword>
<feature type="transmembrane region" description="Helical" evidence="8">
    <location>
        <begin position="77"/>
        <end position="97"/>
    </location>
</feature>
<dbReference type="InterPro" id="IPR024528">
    <property type="entry name" value="ThrE_2"/>
</dbReference>
<keyword evidence="5 8" id="KW-1133">Transmembrane helix</keyword>
<dbReference type="GO" id="GO:0015744">
    <property type="term" value="P:succinate transport"/>
    <property type="evidence" value="ECO:0007669"/>
    <property type="project" value="TreeGrafter"/>
</dbReference>
<keyword evidence="3" id="KW-0997">Cell inner membrane</keyword>
<feature type="domain" description="Threonine/Serine exporter ThrE" evidence="9">
    <location>
        <begin position="4"/>
        <end position="131"/>
    </location>
</feature>
<keyword evidence="4 8" id="KW-0812">Transmembrane</keyword>
<evidence type="ECO:0000256" key="2">
    <source>
        <dbReference type="ARBA" id="ARBA00022475"/>
    </source>
</evidence>
<keyword evidence="6 8" id="KW-0472">Membrane</keyword>
<evidence type="ECO:0000256" key="4">
    <source>
        <dbReference type="ARBA" id="ARBA00022692"/>
    </source>
</evidence>
<dbReference type="PANTHER" id="PTHR34390">
    <property type="entry name" value="UPF0442 PROTEIN YJJB-RELATED"/>
    <property type="match status" value="1"/>
</dbReference>
<sequence>MFLQVVYAFFATIAFAVVFNVPKDELVSNGISGALGLFCYLYFYKLSDSKTLASFIAAITIGICGEVYARLHKKPVTMFIVPALIMLVPGAGSYYTMISILQQKYKDALKYGIETGTIALAIAAGLLLVTSSVKIIKLGQEKKQK</sequence>
<evidence type="ECO:0000256" key="3">
    <source>
        <dbReference type="ARBA" id="ARBA00022519"/>
    </source>
</evidence>
<accession>A0A1M4TZL8</accession>
<organism evidence="10 11">
    <name type="scientific">Caldanaerobius fijiensis DSM 17918</name>
    <dbReference type="NCBI Taxonomy" id="1121256"/>
    <lineage>
        <taxon>Bacteria</taxon>
        <taxon>Bacillati</taxon>
        <taxon>Bacillota</taxon>
        <taxon>Clostridia</taxon>
        <taxon>Thermoanaerobacterales</taxon>
        <taxon>Thermoanaerobacteraceae</taxon>
        <taxon>Caldanaerobius</taxon>
    </lineage>
</organism>
<feature type="transmembrane region" description="Helical" evidence="8">
    <location>
        <begin position="26"/>
        <end position="44"/>
    </location>
</feature>
<feature type="transmembrane region" description="Helical" evidence="8">
    <location>
        <begin position="51"/>
        <end position="71"/>
    </location>
</feature>
<dbReference type="Proteomes" id="UP000184088">
    <property type="component" value="Unassembled WGS sequence"/>
</dbReference>
<protein>
    <submittedName>
        <fullName evidence="10">Uncharacterized membrane protein YjjB, DUF3815 family</fullName>
    </submittedName>
</protein>
<feature type="transmembrane region" description="Helical" evidence="8">
    <location>
        <begin position="118"/>
        <end position="136"/>
    </location>
</feature>
<evidence type="ECO:0000256" key="8">
    <source>
        <dbReference type="SAM" id="Phobius"/>
    </source>
</evidence>
<evidence type="ECO:0000256" key="6">
    <source>
        <dbReference type="ARBA" id="ARBA00023136"/>
    </source>
</evidence>
<evidence type="ECO:0000313" key="10">
    <source>
        <dbReference type="EMBL" id="SHE49898.1"/>
    </source>
</evidence>
<dbReference type="InterPro" id="IPR050539">
    <property type="entry name" value="ThrE_Dicarb/AminoAcid_Exp"/>
</dbReference>
<dbReference type="AlphaFoldDB" id="A0A1M4TZL8"/>
<dbReference type="Pfam" id="PF12821">
    <property type="entry name" value="ThrE_2"/>
    <property type="match status" value="1"/>
</dbReference>